<evidence type="ECO:0000256" key="4">
    <source>
        <dbReference type="ARBA" id="ARBA00022993"/>
    </source>
</evidence>
<protein>
    <recommendedName>
        <fullName evidence="5 6">Dephospho-CoA kinase</fullName>
        <ecNumber evidence="5 6">2.7.1.24</ecNumber>
    </recommendedName>
    <alternativeName>
        <fullName evidence="5">Dephosphocoenzyme A kinase</fullName>
    </alternativeName>
</protein>
<dbReference type="GO" id="GO:0004140">
    <property type="term" value="F:dephospho-CoA kinase activity"/>
    <property type="evidence" value="ECO:0007669"/>
    <property type="project" value="UniProtKB-EC"/>
</dbReference>
<dbReference type="HAMAP" id="MF_00376">
    <property type="entry name" value="Dephospho_CoA_kinase"/>
    <property type="match status" value="1"/>
</dbReference>
<evidence type="ECO:0000313" key="7">
    <source>
        <dbReference type="EMBL" id="MEN3066975.1"/>
    </source>
</evidence>
<evidence type="ECO:0000256" key="1">
    <source>
        <dbReference type="ARBA" id="ARBA00009018"/>
    </source>
</evidence>
<dbReference type="InterPro" id="IPR001977">
    <property type="entry name" value="Depp_CoAkinase"/>
</dbReference>
<evidence type="ECO:0000256" key="2">
    <source>
        <dbReference type="ARBA" id="ARBA00022741"/>
    </source>
</evidence>
<accession>A0ABU9YTD2</accession>
<dbReference type="RefSeq" id="WP_345917745.1">
    <property type="nucleotide sequence ID" value="NZ_JBDIVE010000001.1"/>
</dbReference>
<dbReference type="InterPro" id="IPR027417">
    <property type="entry name" value="P-loop_NTPase"/>
</dbReference>
<dbReference type="EMBL" id="JBDIVE010000001">
    <property type="protein sequence ID" value="MEN3066975.1"/>
    <property type="molecule type" value="Genomic_DNA"/>
</dbReference>
<keyword evidence="5" id="KW-0963">Cytoplasm</keyword>
<evidence type="ECO:0000313" key="8">
    <source>
        <dbReference type="Proteomes" id="UP001410394"/>
    </source>
</evidence>
<keyword evidence="4 5" id="KW-0173">Coenzyme A biosynthesis</keyword>
<comment type="caution">
    <text evidence="7">The sequence shown here is derived from an EMBL/GenBank/DDBJ whole genome shotgun (WGS) entry which is preliminary data.</text>
</comment>
<proteinExistence type="inferred from homology"/>
<comment type="similarity">
    <text evidence="1 5">Belongs to the CoaE family.</text>
</comment>
<dbReference type="EC" id="2.7.1.24" evidence="5 6"/>
<name>A0ABU9YTD2_9RHOO</name>
<dbReference type="CDD" id="cd02022">
    <property type="entry name" value="DPCK"/>
    <property type="match status" value="1"/>
</dbReference>
<dbReference type="PANTHER" id="PTHR10695">
    <property type="entry name" value="DEPHOSPHO-COA KINASE-RELATED"/>
    <property type="match status" value="1"/>
</dbReference>
<organism evidence="7 8">
    <name type="scientific">Uliginosibacterium sediminicola</name>
    <dbReference type="NCBI Taxonomy" id="2024550"/>
    <lineage>
        <taxon>Bacteria</taxon>
        <taxon>Pseudomonadati</taxon>
        <taxon>Pseudomonadota</taxon>
        <taxon>Betaproteobacteria</taxon>
        <taxon>Rhodocyclales</taxon>
        <taxon>Zoogloeaceae</taxon>
        <taxon>Uliginosibacterium</taxon>
    </lineage>
</organism>
<dbReference type="Proteomes" id="UP001410394">
    <property type="component" value="Unassembled WGS sequence"/>
</dbReference>
<evidence type="ECO:0000256" key="5">
    <source>
        <dbReference type="HAMAP-Rule" id="MF_00376"/>
    </source>
</evidence>
<dbReference type="SUPFAM" id="SSF52540">
    <property type="entry name" value="P-loop containing nucleoside triphosphate hydrolases"/>
    <property type="match status" value="1"/>
</dbReference>
<keyword evidence="5 7" id="KW-0418">Kinase</keyword>
<dbReference type="NCBIfam" id="TIGR00152">
    <property type="entry name" value="dephospho-CoA kinase"/>
    <property type="match status" value="1"/>
</dbReference>
<feature type="binding site" evidence="5">
    <location>
        <begin position="17"/>
        <end position="22"/>
    </location>
    <ligand>
        <name>ATP</name>
        <dbReference type="ChEBI" id="CHEBI:30616"/>
    </ligand>
</feature>
<keyword evidence="2 5" id="KW-0547">Nucleotide-binding</keyword>
<gene>
    <name evidence="5 7" type="primary">coaE</name>
    <name evidence="7" type="ORF">ABDB84_00715</name>
</gene>
<keyword evidence="5 7" id="KW-0808">Transferase</keyword>
<dbReference type="PROSITE" id="PS51219">
    <property type="entry name" value="DPCK"/>
    <property type="match status" value="1"/>
</dbReference>
<comment type="subcellular location">
    <subcellularLocation>
        <location evidence="5">Cytoplasm</location>
    </subcellularLocation>
</comment>
<comment type="pathway">
    <text evidence="5">Cofactor biosynthesis; coenzyme A biosynthesis; CoA from (R)-pantothenate: step 5/5.</text>
</comment>
<dbReference type="PANTHER" id="PTHR10695:SF46">
    <property type="entry name" value="BIFUNCTIONAL COENZYME A SYNTHASE-RELATED"/>
    <property type="match status" value="1"/>
</dbReference>
<keyword evidence="3 5" id="KW-0067">ATP-binding</keyword>
<evidence type="ECO:0000256" key="3">
    <source>
        <dbReference type="ARBA" id="ARBA00022840"/>
    </source>
</evidence>
<sequence length="224" mass="23559">MSAPSRPPVLGLTGGIGSGKSAAANRFAELGVCVVDTDVVAHQLTAPGGAAIAALREAFGAAMINAEGALDRAAMRRLVFADSDARSTLEGILHPLIRARCEALLDAASTPYAVLVVPLLVEHPYWLQRCDRVLLIDCPEAVQIERVMSRSGISREEVQAIVRAQASREARRAIAHEIIDNGGDFDSLRAQVDSLHARCLSAAATWSGSLPSPSVQPAPVPGVQ</sequence>
<evidence type="ECO:0000256" key="6">
    <source>
        <dbReference type="NCBIfam" id="TIGR00152"/>
    </source>
</evidence>
<dbReference type="Pfam" id="PF01121">
    <property type="entry name" value="CoaE"/>
    <property type="match status" value="1"/>
</dbReference>
<comment type="catalytic activity">
    <reaction evidence="5">
        <text>3'-dephospho-CoA + ATP = ADP + CoA + H(+)</text>
        <dbReference type="Rhea" id="RHEA:18245"/>
        <dbReference type="ChEBI" id="CHEBI:15378"/>
        <dbReference type="ChEBI" id="CHEBI:30616"/>
        <dbReference type="ChEBI" id="CHEBI:57287"/>
        <dbReference type="ChEBI" id="CHEBI:57328"/>
        <dbReference type="ChEBI" id="CHEBI:456216"/>
        <dbReference type="EC" id="2.7.1.24"/>
    </reaction>
</comment>
<keyword evidence="8" id="KW-1185">Reference proteome</keyword>
<comment type="function">
    <text evidence="5">Catalyzes the phosphorylation of the 3'-hydroxyl group of dephosphocoenzyme A to form coenzyme A.</text>
</comment>
<reference evidence="7 8" key="1">
    <citation type="journal article" date="2018" name="Int. J. Syst. Evol. Microbiol.">
        <title>Uliginosibacterium sediminicola sp. nov., isolated from freshwater sediment.</title>
        <authorList>
            <person name="Hwang W.M."/>
            <person name="Kim S.M."/>
            <person name="Kang K."/>
            <person name="Ahn T.Y."/>
        </authorList>
    </citation>
    <scope>NUCLEOTIDE SEQUENCE [LARGE SCALE GENOMIC DNA]</scope>
    <source>
        <strain evidence="7 8">M1-21</strain>
    </source>
</reference>
<dbReference type="Gene3D" id="3.40.50.300">
    <property type="entry name" value="P-loop containing nucleotide triphosphate hydrolases"/>
    <property type="match status" value="1"/>
</dbReference>